<keyword evidence="4" id="KW-1185">Reference proteome</keyword>
<dbReference type="PANTHER" id="PTHR47327">
    <property type="entry name" value="FI18240P1-RELATED"/>
    <property type="match status" value="1"/>
</dbReference>
<gene>
    <name evidence="3" type="ORF">TPAB3V08_LOCUS1561</name>
</gene>
<proteinExistence type="predicted"/>
<dbReference type="Pfam" id="PF00024">
    <property type="entry name" value="PAN_1"/>
    <property type="match status" value="1"/>
</dbReference>
<dbReference type="SMART" id="SM00473">
    <property type="entry name" value="PAN_AP"/>
    <property type="match status" value="1"/>
</dbReference>
<comment type="caution">
    <text evidence="3">The sequence shown here is derived from an EMBL/GenBank/DDBJ whole genome shotgun (WGS) entry which is preliminary data.</text>
</comment>
<feature type="non-terminal residue" evidence="3">
    <location>
        <position position="245"/>
    </location>
</feature>
<evidence type="ECO:0000313" key="3">
    <source>
        <dbReference type="EMBL" id="CAG2054540.1"/>
    </source>
</evidence>
<feature type="compositionally biased region" description="Polar residues" evidence="1">
    <location>
        <begin position="81"/>
        <end position="118"/>
    </location>
</feature>
<dbReference type="EMBL" id="CAJPIN010001433">
    <property type="protein sequence ID" value="CAG2054540.1"/>
    <property type="molecule type" value="Genomic_DNA"/>
</dbReference>
<name>A0ABN7NGZ5_TIMPD</name>
<evidence type="ECO:0000259" key="2">
    <source>
        <dbReference type="PROSITE" id="PS50948"/>
    </source>
</evidence>
<dbReference type="PROSITE" id="PS50948">
    <property type="entry name" value="PAN"/>
    <property type="match status" value="1"/>
</dbReference>
<feature type="domain" description="Apple" evidence="2">
    <location>
        <begin position="159"/>
        <end position="243"/>
    </location>
</feature>
<reference evidence="3" key="1">
    <citation type="submission" date="2021-03" db="EMBL/GenBank/DDBJ databases">
        <authorList>
            <person name="Tran Van P."/>
        </authorList>
    </citation>
    <scope>NUCLEOTIDE SEQUENCE</scope>
</reference>
<evidence type="ECO:0000256" key="1">
    <source>
        <dbReference type="SAM" id="MobiDB-lite"/>
    </source>
</evidence>
<organism evidence="3 4">
    <name type="scientific">Timema podura</name>
    <name type="common">Walking stick</name>
    <dbReference type="NCBI Taxonomy" id="61482"/>
    <lineage>
        <taxon>Eukaryota</taxon>
        <taxon>Metazoa</taxon>
        <taxon>Ecdysozoa</taxon>
        <taxon>Arthropoda</taxon>
        <taxon>Hexapoda</taxon>
        <taxon>Insecta</taxon>
        <taxon>Pterygota</taxon>
        <taxon>Neoptera</taxon>
        <taxon>Polyneoptera</taxon>
        <taxon>Phasmatodea</taxon>
        <taxon>Timematodea</taxon>
        <taxon>Timematoidea</taxon>
        <taxon>Timematidae</taxon>
        <taxon>Timema</taxon>
    </lineage>
</organism>
<accession>A0ABN7NGZ5</accession>
<dbReference type="Proteomes" id="UP001153148">
    <property type="component" value="Unassembled WGS sequence"/>
</dbReference>
<dbReference type="Gene3D" id="3.50.4.10">
    <property type="entry name" value="Hepatocyte Growth Factor"/>
    <property type="match status" value="1"/>
</dbReference>
<feature type="region of interest" description="Disordered" evidence="1">
    <location>
        <begin position="22"/>
        <end position="118"/>
    </location>
</feature>
<evidence type="ECO:0000313" key="4">
    <source>
        <dbReference type="Proteomes" id="UP001153148"/>
    </source>
</evidence>
<dbReference type="InterPro" id="IPR003609">
    <property type="entry name" value="Pan_app"/>
</dbReference>
<protein>
    <recommendedName>
        <fullName evidence="2">Apple domain-containing protein</fullName>
    </recommendedName>
</protein>
<feature type="compositionally biased region" description="Basic and acidic residues" evidence="1">
    <location>
        <begin position="68"/>
        <end position="80"/>
    </location>
</feature>
<dbReference type="CDD" id="cd01099">
    <property type="entry name" value="PAN_AP_HGF"/>
    <property type="match status" value="1"/>
</dbReference>
<dbReference type="InterPro" id="IPR052774">
    <property type="entry name" value="Celegans_DevNeuronal_Protein"/>
</dbReference>
<dbReference type="SUPFAM" id="SSF57414">
    <property type="entry name" value="Hairpin loop containing domain-like"/>
    <property type="match status" value="1"/>
</dbReference>
<dbReference type="PANTHER" id="PTHR47327:SF1">
    <property type="entry name" value="RE15579P"/>
    <property type="match status" value="1"/>
</dbReference>
<sequence>MLIRKKKTLSSLQDEATAFQRARAYRPRALKRAIPYQSLPSKGRQENKSLLSKGRQESRSLASQSPQESKRLSSKGHQESKSLASQSPQESNSLPSQGLQESKSLPSQDLQESKSLLSQSAEFDETLNICRLSREDRRSQPNAFRRQTGSPIDYLENQCVRSLPDCRYNVRQGSSVISMDELQFAASQGECEALCDQARGFTCRAFTYSAGEKRCYLSGDDSVSLSNAPLILKREAIYAEKQCSI</sequence>